<accession>A0AA88ZTM4</accession>
<dbReference type="SUPFAM" id="SSF50346">
    <property type="entry name" value="PRC-barrel domain"/>
    <property type="match status" value="1"/>
</dbReference>
<proteinExistence type="predicted"/>
<feature type="domain" description="PRC-barrel" evidence="1">
    <location>
        <begin position="1"/>
        <end position="78"/>
    </location>
</feature>
<dbReference type="Proteomes" id="UP000030016">
    <property type="component" value="Unassembled WGS sequence"/>
</dbReference>
<organism evidence="2 3">
    <name type="scientific">Clostridium novyi A str. 4570</name>
    <dbReference type="NCBI Taxonomy" id="1444290"/>
    <lineage>
        <taxon>Bacteria</taxon>
        <taxon>Bacillati</taxon>
        <taxon>Bacillota</taxon>
        <taxon>Clostridia</taxon>
        <taxon>Eubacteriales</taxon>
        <taxon>Clostridiaceae</taxon>
        <taxon>Clostridium</taxon>
    </lineage>
</organism>
<reference evidence="2 3" key="1">
    <citation type="submission" date="2014-01" db="EMBL/GenBank/DDBJ databases">
        <title>Plasmidome dynamics in the species complex Clostridium novyi sensu lato converts strains of independent lineages into distinctly different pathogens.</title>
        <authorList>
            <person name="Skarin H."/>
            <person name="Segerman B."/>
        </authorList>
    </citation>
    <scope>NUCLEOTIDE SEQUENCE [LARGE SCALE GENOMIC DNA]</scope>
    <source>
        <strain evidence="2 3">4570</strain>
    </source>
</reference>
<name>A0AA88ZTM4_CLONO</name>
<protein>
    <recommendedName>
        <fullName evidence="1">PRC-barrel domain-containing protein</fullName>
    </recommendedName>
</protein>
<dbReference type="NCBIfam" id="TIGR02888">
    <property type="entry name" value="spore_YlmC_YmxH"/>
    <property type="match status" value="1"/>
</dbReference>
<evidence type="ECO:0000313" key="3">
    <source>
        <dbReference type="Proteomes" id="UP000030016"/>
    </source>
</evidence>
<comment type="caution">
    <text evidence="2">The sequence shown here is derived from an EMBL/GenBank/DDBJ whole genome shotgun (WGS) entry which is preliminary data.</text>
</comment>
<dbReference type="RefSeq" id="WP_039248961.1">
    <property type="nucleotide sequence ID" value="NZ_JDRX01000004.1"/>
</dbReference>
<dbReference type="InterPro" id="IPR027275">
    <property type="entry name" value="PRC-brl_dom"/>
</dbReference>
<evidence type="ECO:0000313" key="2">
    <source>
        <dbReference type="EMBL" id="KGN02956.1"/>
    </source>
</evidence>
<sequence length="85" mass="9739">MDFYSINNLKIMEVIDINTGCKLGYIKDLVVDCDDCKIISLIIPKEKDSFFGKDENIEIRWEDIVKIGVDVILVSISENDILDNK</sequence>
<dbReference type="InterPro" id="IPR014238">
    <property type="entry name" value="Spore_YlmC/YmxH"/>
</dbReference>
<gene>
    <name evidence="2" type="ORF">Z969_02880</name>
</gene>
<dbReference type="PANTHER" id="PTHR40061:SF1">
    <property type="entry name" value="SPORULATION PROTEIN YLMC-RELATED"/>
    <property type="match status" value="1"/>
</dbReference>
<dbReference type="EMBL" id="JDRX01000004">
    <property type="protein sequence ID" value="KGN02956.1"/>
    <property type="molecule type" value="Genomic_DNA"/>
</dbReference>
<dbReference type="AlphaFoldDB" id="A0AA88ZTM4"/>
<dbReference type="Gene3D" id="2.30.30.240">
    <property type="entry name" value="PRC-barrel domain"/>
    <property type="match status" value="1"/>
</dbReference>
<evidence type="ECO:0000259" key="1">
    <source>
        <dbReference type="Pfam" id="PF05239"/>
    </source>
</evidence>
<dbReference type="InterPro" id="IPR011033">
    <property type="entry name" value="PRC_barrel-like_sf"/>
</dbReference>
<dbReference type="PANTHER" id="PTHR40061">
    <property type="entry name" value="SPORULATION PROTEIN YLMC-RELATED"/>
    <property type="match status" value="1"/>
</dbReference>
<dbReference type="Pfam" id="PF05239">
    <property type="entry name" value="PRC"/>
    <property type="match status" value="1"/>
</dbReference>